<dbReference type="PANTHER" id="PTHR46797:SF1">
    <property type="entry name" value="METHYLPHOSPHONATE SYNTHASE"/>
    <property type="match status" value="1"/>
</dbReference>
<reference evidence="3 4" key="1">
    <citation type="journal article" date="2019" name="Genome Biol. Evol.">
        <title>Day and night: Metabolic profiles and evolutionary relationships of six axenic non-marine cyanobacteria.</title>
        <authorList>
            <person name="Will S.E."/>
            <person name="Henke P."/>
            <person name="Boedeker C."/>
            <person name="Huang S."/>
            <person name="Brinkmann H."/>
            <person name="Rohde M."/>
            <person name="Jarek M."/>
            <person name="Friedl T."/>
            <person name="Seufert S."/>
            <person name="Schumacher M."/>
            <person name="Overmann J."/>
            <person name="Neumann-Schaal M."/>
            <person name="Petersen J."/>
        </authorList>
    </citation>
    <scope>NUCLEOTIDE SEQUENCE [LARGE SCALE GENOMIC DNA]</scope>
    <source>
        <strain evidence="3 4">SAG 39.79</strain>
    </source>
</reference>
<evidence type="ECO:0000256" key="1">
    <source>
        <dbReference type="ARBA" id="ARBA00023125"/>
    </source>
</evidence>
<dbReference type="Gene3D" id="2.60.120.10">
    <property type="entry name" value="Jelly Rolls"/>
    <property type="match status" value="1"/>
</dbReference>
<dbReference type="InterPro" id="IPR010982">
    <property type="entry name" value="Lambda_DNA-bd_dom_sf"/>
</dbReference>
<comment type="caution">
    <text evidence="3">The sequence shown here is derived from an EMBL/GenBank/DDBJ whole genome shotgun (WGS) entry which is preliminary data.</text>
</comment>
<dbReference type="SMART" id="SM00530">
    <property type="entry name" value="HTH_XRE"/>
    <property type="match status" value="1"/>
</dbReference>
<dbReference type="GO" id="GO:0003677">
    <property type="term" value="F:DNA binding"/>
    <property type="evidence" value="ECO:0007669"/>
    <property type="project" value="UniProtKB-KW"/>
</dbReference>
<dbReference type="CDD" id="cd00093">
    <property type="entry name" value="HTH_XRE"/>
    <property type="match status" value="1"/>
</dbReference>
<dbReference type="InterPro" id="IPR011051">
    <property type="entry name" value="RmlC_Cupin_sf"/>
</dbReference>
<dbReference type="Pfam" id="PF13560">
    <property type="entry name" value="HTH_31"/>
    <property type="match status" value="1"/>
</dbReference>
<dbReference type="SUPFAM" id="SSF51182">
    <property type="entry name" value="RmlC-like cupins"/>
    <property type="match status" value="1"/>
</dbReference>
<dbReference type="Gene3D" id="1.10.260.40">
    <property type="entry name" value="lambda repressor-like DNA-binding domains"/>
    <property type="match status" value="1"/>
</dbReference>
<dbReference type="InterPro" id="IPR014710">
    <property type="entry name" value="RmlC-like_jellyroll"/>
</dbReference>
<evidence type="ECO:0000313" key="3">
    <source>
        <dbReference type="EMBL" id="RUT01999.1"/>
    </source>
</evidence>
<gene>
    <name evidence="3" type="ORF">DSM107010_63770</name>
</gene>
<keyword evidence="4" id="KW-1185">Reference proteome</keyword>
<keyword evidence="1 3" id="KW-0238">DNA-binding</keyword>
<feature type="domain" description="HTH cro/C1-type" evidence="2">
    <location>
        <begin position="20"/>
        <end position="74"/>
    </location>
</feature>
<dbReference type="RefSeq" id="WP_106169243.1">
    <property type="nucleotide sequence ID" value="NZ_JAVKZF010000004.1"/>
</dbReference>
<dbReference type="AlphaFoldDB" id="A0AB37U9R8"/>
<proteinExistence type="predicted"/>
<dbReference type="Pfam" id="PF07883">
    <property type="entry name" value="Cupin_2"/>
    <property type="match status" value="1"/>
</dbReference>
<sequence length="214" mass="23594">MESSIETLLKSELTKLGQQLRTLRTERGWTLSELSEQADVSEAYLSRLEGGERQPSLAVLFNLARVYDVSLPDLFGSTLENSKPVASERKASAGVVIRAGDRLLQEGNGLRYTSLAGGNHLADLHPLRVIVPVDRQGDHHYQHSGEEWLYVLSGQLILTLVDEQFLLNPGDAAHFDAFLPHDISATGEQDAEILLVACTPTRSLLKSYLSEKQS</sequence>
<protein>
    <submittedName>
        <fullName evidence="3">DNA-binding protein</fullName>
    </submittedName>
</protein>
<dbReference type="EMBL" id="RSCK01000115">
    <property type="protein sequence ID" value="RUT01999.1"/>
    <property type="molecule type" value="Genomic_DNA"/>
</dbReference>
<name>A0AB37U9R8_9CYAN</name>
<dbReference type="GO" id="GO:0005829">
    <property type="term" value="C:cytosol"/>
    <property type="evidence" value="ECO:0007669"/>
    <property type="project" value="TreeGrafter"/>
</dbReference>
<dbReference type="GO" id="GO:0003700">
    <property type="term" value="F:DNA-binding transcription factor activity"/>
    <property type="evidence" value="ECO:0007669"/>
    <property type="project" value="TreeGrafter"/>
</dbReference>
<dbReference type="Proteomes" id="UP000282574">
    <property type="component" value="Unassembled WGS sequence"/>
</dbReference>
<organism evidence="3 4">
    <name type="scientific">Chroococcidiopsis cubana SAG 39.79</name>
    <dbReference type="NCBI Taxonomy" id="388085"/>
    <lineage>
        <taxon>Bacteria</taxon>
        <taxon>Bacillati</taxon>
        <taxon>Cyanobacteriota</taxon>
        <taxon>Cyanophyceae</taxon>
        <taxon>Chroococcidiopsidales</taxon>
        <taxon>Chroococcidiopsidaceae</taxon>
        <taxon>Chroococcidiopsis</taxon>
    </lineage>
</organism>
<dbReference type="PROSITE" id="PS50943">
    <property type="entry name" value="HTH_CROC1"/>
    <property type="match status" value="1"/>
</dbReference>
<accession>A0AB37U9R8</accession>
<dbReference type="CDD" id="cd02209">
    <property type="entry name" value="cupin_XRE_C"/>
    <property type="match status" value="1"/>
</dbReference>
<evidence type="ECO:0000313" key="4">
    <source>
        <dbReference type="Proteomes" id="UP000282574"/>
    </source>
</evidence>
<evidence type="ECO:0000259" key="2">
    <source>
        <dbReference type="PROSITE" id="PS50943"/>
    </source>
</evidence>
<dbReference type="SUPFAM" id="SSF47413">
    <property type="entry name" value="lambda repressor-like DNA-binding domains"/>
    <property type="match status" value="1"/>
</dbReference>
<dbReference type="InterPro" id="IPR013096">
    <property type="entry name" value="Cupin_2"/>
</dbReference>
<dbReference type="PANTHER" id="PTHR46797">
    <property type="entry name" value="HTH-TYPE TRANSCRIPTIONAL REGULATOR"/>
    <property type="match status" value="1"/>
</dbReference>
<dbReference type="InterPro" id="IPR050807">
    <property type="entry name" value="TransReg_Diox_bact_type"/>
</dbReference>
<dbReference type="InterPro" id="IPR001387">
    <property type="entry name" value="Cro/C1-type_HTH"/>
</dbReference>